<proteinExistence type="predicted"/>
<reference evidence="1" key="1">
    <citation type="submission" date="2016-02" db="EMBL/GenBank/DDBJ databases">
        <title>WGS assembly of Manihot esculenta.</title>
        <authorList>
            <person name="Bredeson J.V."/>
            <person name="Prochnik S.E."/>
            <person name="Lyons J.B."/>
            <person name="Schmutz J."/>
            <person name="Grimwood J."/>
            <person name="Vrebalov J."/>
            <person name="Bart R.S."/>
            <person name="Amuge T."/>
            <person name="Ferguson M.E."/>
            <person name="Green R."/>
            <person name="Putnam N."/>
            <person name="Stites J."/>
            <person name="Rounsley S."/>
            <person name="Rokhsar D.S."/>
        </authorList>
    </citation>
    <scope>NUCLEOTIDE SEQUENCE [LARGE SCALE GENOMIC DNA]</scope>
    <source>
        <tissue evidence="1">Leaf</tissue>
    </source>
</reference>
<name>A0A2C9VLK7_MANES</name>
<dbReference type="EMBL" id="CM004393">
    <property type="protein sequence ID" value="OAY45666.1"/>
    <property type="molecule type" value="Genomic_DNA"/>
</dbReference>
<accession>A0A2C9VLK7</accession>
<dbReference type="AlphaFoldDB" id="A0A2C9VLK7"/>
<evidence type="ECO:0000313" key="1">
    <source>
        <dbReference type="EMBL" id="OAY45666.1"/>
    </source>
</evidence>
<organism evidence="1">
    <name type="scientific">Manihot esculenta</name>
    <name type="common">Cassava</name>
    <name type="synonym">Jatropha manihot</name>
    <dbReference type="NCBI Taxonomy" id="3983"/>
    <lineage>
        <taxon>Eukaryota</taxon>
        <taxon>Viridiplantae</taxon>
        <taxon>Streptophyta</taxon>
        <taxon>Embryophyta</taxon>
        <taxon>Tracheophyta</taxon>
        <taxon>Spermatophyta</taxon>
        <taxon>Magnoliopsida</taxon>
        <taxon>eudicotyledons</taxon>
        <taxon>Gunneridae</taxon>
        <taxon>Pentapetalae</taxon>
        <taxon>rosids</taxon>
        <taxon>fabids</taxon>
        <taxon>Malpighiales</taxon>
        <taxon>Euphorbiaceae</taxon>
        <taxon>Crotonoideae</taxon>
        <taxon>Manihoteae</taxon>
        <taxon>Manihot</taxon>
    </lineage>
</organism>
<gene>
    <name evidence="1" type="ORF">MANES_07G081400</name>
</gene>
<protein>
    <submittedName>
        <fullName evidence="1">Uncharacterized protein</fullName>
    </submittedName>
</protein>
<sequence length="63" mass="7249">MCTPFWRLLFSSADVYNLPRAYSDHCLLLLSLENNVRNGCTTVFSFQAAWQKHQGYADFVSTN</sequence>